<keyword evidence="3" id="KW-0808">Transferase</keyword>
<sequence length="691" mass="77532">MEELCQPSIDERGGPIAPIPIQATDFGLRHHMIQQVQNTCQFHGLPGDDVNRHIDKFLEITQHMKQHGVSDDALRLSLFPYSLTHHAITWYDRLPRNSIHSFDDMMRTFLSKYFPPSMVTKLRNEITKFEQKPHESLFEAWERYKLSIDRCPNHNMLLVTQIDTFYNGLTLSHRDTINVAARGTFMQKTPEECYELIENMTAHHNHWNTSATRDEKSRNISSTTTTESPKVVRQLEKMNKNFVEMMRQIQTIKSVDTKCETCGGPHSFTECPAIDGYTQEAAYATTGNHMSGGSGSLPSNTVANPRGDVKAITSRSGVAYDGPTIPPIPSPLTKEVERETEATKGKVQNTSLESTAHVQPSVIQDPIPKPEVAPKPKPKPLHFDINFVDALLHMPKFASTFKSLLSNKEKLFELANTPLNENCSAVLLKKLPEKLGDPGKFLIPCDFLELDECLALADLGASINLMPLSVWKQLSLPELTSTRMTLELADRSVAHPKGVAEDIFVKVGKFYFLADFVVVDYDVDPRVPLILGRPFLRTARALIDVYGEELTLRVDDEAITFKVGQTSRYSRNYETVNQVNVIDVACEEYAQEVLGFSDSSTSGNPTPSDPIIASSSPSFTPFEGGDFILEEIETFLRTPEELSNLDDDYYDTEGDILYLEKLLNKDPSPTLPPMKNDDLKQVDVTMTKPSG</sequence>
<evidence type="ECO:0000313" key="3">
    <source>
        <dbReference type="EMBL" id="GJT84689.1"/>
    </source>
</evidence>
<dbReference type="Proteomes" id="UP001151760">
    <property type="component" value="Unassembled WGS sequence"/>
</dbReference>
<dbReference type="PANTHER" id="PTHR33067">
    <property type="entry name" value="RNA-DIRECTED DNA POLYMERASE-RELATED"/>
    <property type="match status" value="1"/>
</dbReference>
<dbReference type="Gene3D" id="2.40.70.10">
    <property type="entry name" value="Acid Proteases"/>
    <property type="match status" value="1"/>
</dbReference>
<dbReference type="GO" id="GO:0003964">
    <property type="term" value="F:RNA-directed DNA polymerase activity"/>
    <property type="evidence" value="ECO:0007669"/>
    <property type="project" value="UniProtKB-KW"/>
</dbReference>
<protein>
    <submittedName>
        <fullName evidence="3">Reverse transcriptase domain-containing protein</fullName>
    </submittedName>
</protein>
<dbReference type="Pfam" id="PF03732">
    <property type="entry name" value="Retrotrans_gag"/>
    <property type="match status" value="1"/>
</dbReference>
<dbReference type="PANTHER" id="PTHR33067:SF9">
    <property type="entry name" value="RNA-DIRECTED DNA POLYMERASE"/>
    <property type="match status" value="1"/>
</dbReference>
<gene>
    <name evidence="3" type="ORF">Tco_1066406</name>
</gene>
<proteinExistence type="predicted"/>
<accession>A0ABQ5HB64</accession>
<keyword evidence="4" id="KW-1185">Reference proteome</keyword>
<evidence type="ECO:0000313" key="4">
    <source>
        <dbReference type="Proteomes" id="UP001151760"/>
    </source>
</evidence>
<feature type="domain" description="Retrotransposon gag" evidence="2">
    <location>
        <begin position="78"/>
        <end position="170"/>
    </location>
</feature>
<reference evidence="3" key="2">
    <citation type="submission" date="2022-01" db="EMBL/GenBank/DDBJ databases">
        <authorList>
            <person name="Yamashiro T."/>
            <person name="Shiraishi A."/>
            <person name="Satake H."/>
            <person name="Nakayama K."/>
        </authorList>
    </citation>
    <scope>NUCLEOTIDE SEQUENCE</scope>
</reference>
<organism evidence="3 4">
    <name type="scientific">Tanacetum coccineum</name>
    <dbReference type="NCBI Taxonomy" id="301880"/>
    <lineage>
        <taxon>Eukaryota</taxon>
        <taxon>Viridiplantae</taxon>
        <taxon>Streptophyta</taxon>
        <taxon>Embryophyta</taxon>
        <taxon>Tracheophyta</taxon>
        <taxon>Spermatophyta</taxon>
        <taxon>Magnoliopsida</taxon>
        <taxon>eudicotyledons</taxon>
        <taxon>Gunneridae</taxon>
        <taxon>Pentapetalae</taxon>
        <taxon>asterids</taxon>
        <taxon>campanulids</taxon>
        <taxon>Asterales</taxon>
        <taxon>Asteraceae</taxon>
        <taxon>Asteroideae</taxon>
        <taxon>Anthemideae</taxon>
        <taxon>Anthemidinae</taxon>
        <taxon>Tanacetum</taxon>
    </lineage>
</organism>
<dbReference type="CDD" id="cd00303">
    <property type="entry name" value="retropepsin_like"/>
    <property type="match status" value="1"/>
</dbReference>
<dbReference type="InterPro" id="IPR005162">
    <property type="entry name" value="Retrotrans_gag_dom"/>
</dbReference>
<evidence type="ECO:0000259" key="2">
    <source>
        <dbReference type="Pfam" id="PF03732"/>
    </source>
</evidence>
<feature type="region of interest" description="Disordered" evidence="1">
    <location>
        <begin position="208"/>
        <end position="229"/>
    </location>
</feature>
<feature type="compositionally biased region" description="Polar residues" evidence="1">
    <location>
        <begin position="219"/>
        <end position="228"/>
    </location>
</feature>
<keyword evidence="3" id="KW-0548">Nucleotidyltransferase</keyword>
<evidence type="ECO:0000256" key="1">
    <source>
        <dbReference type="SAM" id="MobiDB-lite"/>
    </source>
</evidence>
<comment type="caution">
    <text evidence="3">The sequence shown here is derived from an EMBL/GenBank/DDBJ whole genome shotgun (WGS) entry which is preliminary data.</text>
</comment>
<keyword evidence="3" id="KW-0695">RNA-directed DNA polymerase</keyword>
<reference evidence="3" key="1">
    <citation type="journal article" date="2022" name="Int. J. Mol. Sci.">
        <title>Draft Genome of Tanacetum Coccineum: Genomic Comparison of Closely Related Tanacetum-Family Plants.</title>
        <authorList>
            <person name="Yamashiro T."/>
            <person name="Shiraishi A."/>
            <person name="Nakayama K."/>
            <person name="Satake H."/>
        </authorList>
    </citation>
    <scope>NUCLEOTIDE SEQUENCE</scope>
</reference>
<dbReference type="InterPro" id="IPR021109">
    <property type="entry name" value="Peptidase_aspartic_dom_sf"/>
</dbReference>
<feature type="region of interest" description="Disordered" evidence="1">
    <location>
        <begin position="666"/>
        <end position="691"/>
    </location>
</feature>
<dbReference type="EMBL" id="BQNB010019380">
    <property type="protein sequence ID" value="GJT84689.1"/>
    <property type="molecule type" value="Genomic_DNA"/>
</dbReference>
<name>A0ABQ5HB64_9ASTR</name>